<dbReference type="SUPFAM" id="SSF51735">
    <property type="entry name" value="NAD(P)-binding Rossmann-fold domains"/>
    <property type="match status" value="1"/>
</dbReference>
<evidence type="ECO:0000313" key="3">
    <source>
        <dbReference type="EMBL" id="MBI4922965.1"/>
    </source>
</evidence>
<name>A0A933L4N9_9HYPH</name>
<comment type="caution">
    <text evidence="3">The sequence shown here is derived from an EMBL/GenBank/DDBJ whole genome shotgun (WGS) entry which is preliminary data.</text>
</comment>
<dbReference type="GO" id="GO:0000166">
    <property type="term" value="F:nucleotide binding"/>
    <property type="evidence" value="ECO:0007669"/>
    <property type="project" value="InterPro"/>
</dbReference>
<dbReference type="Pfam" id="PF01408">
    <property type="entry name" value="GFO_IDH_MocA"/>
    <property type="match status" value="1"/>
</dbReference>
<dbReference type="AlphaFoldDB" id="A0A933L4N9"/>
<organism evidence="3 4">
    <name type="scientific">Devosia nanyangense</name>
    <dbReference type="NCBI Taxonomy" id="1228055"/>
    <lineage>
        <taxon>Bacteria</taxon>
        <taxon>Pseudomonadati</taxon>
        <taxon>Pseudomonadota</taxon>
        <taxon>Alphaproteobacteria</taxon>
        <taxon>Hyphomicrobiales</taxon>
        <taxon>Devosiaceae</taxon>
        <taxon>Devosia</taxon>
    </lineage>
</organism>
<dbReference type="InterPro" id="IPR036291">
    <property type="entry name" value="NAD(P)-bd_dom_sf"/>
</dbReference>
<feature type="domain" description="Gfo/Idh/MocA-like oxidoreductase N-terminal" evidence="1">
    <location>
        <begin position="9"/>
        <end position="135"/>
    </location>
</feature>
<proteinExistence type="predicted"/>
<dbReference type="InterPro" id="IPR055170">
    <property type="entry name" value="GFO_IDH_MocA-like_dom"/>
</dbReference>
<dbReference type="InterPro" id="IPR000683">
    <property type="entry name" value="Gfo/Idh/MocA-like_OxRdtase_N"/>
</dbReference>
<evidence type="ECO:0000259" key="1">
    <source>
        <dbReference type="Pfam" id="PF01408"/>
    </source>
</evidence>
<dbReference type="PANTHER" id="PTHR43708:SF3">
    <property type="entry name" value="OXIDOREDUCTASE"/>
    <property type="match status" value="1"/>
</dbReference>
<evidence type="ECO:0000259" key="2">
    <source>
        <dbReference type="Pfam" id="PF22725"/>
    </source>
</evidence>
<evidence type="ECO:0000313" key="4">
    <source>
        <dbReference type="Proteomes" id="UP000782610"/>
    </source>
</evidence>
<dbReference type="PANTHER" id="PTHR43708">
    <property type="entry name" value="CONSERVED EXPRESSED OXIDOREDUCTASE (EUROFUNG)"/>
    <property type="match status" value="1"/>
</dbReference>
<dbReference type="Gene3D" id="3.40.50.720">
    <property type="entry name" value="NAD(P)-binding Rossmann-like Domain"/>
    <property type="match status" value="1"/>
</dbReference>
<accession>A0A933L4N9</accession>
<protein>
    <submittedName>
        <fullName evidence="3">Gfo/Idh/MocA family oxidoreductase</fullName>
    </submittedName>
</protein>
<dbReference type="Pfam" id="PF22725">
    <property type="entry name" value="GFO_IDH_MocA_C3"/>
    <property type="match status" value="1"/>
</dbReference>
<feature type="domain" description="GFO/IDH/MocA-like oxidoreductase" evidence="2">
    <location>
        <begin position="147"/>
        <end position="278"/>
    </location>
</feature>
<dbReference type="SUPFAM" id="SSF55347">
    <property type="entry name" value="Glyceraldehyde-3-phosphate dehydrogenase-like, C-terminal domain"/>
    <property type="match status" value="1"/>
</dbReference>
<dbReference type="Proteomes" id="UP000782610">
    <property type="component" value="Unassembled WGS sequence"/>
</dbReference>
<dbReference type="Gene3D" id="3.30.360.10">
    <property type="entry name" value="Dihydrodipicolinate Reductase, domain 2"/>
    <property type="match status" value="1"/>
</dbReference>
<dbReference type="InterPro" id="IPR051317">
    <property type="entry name" value="Gfo/Idh/MocA_oxidoreduct"/>
</dbReference>
<dbReference type="EMBL" id="JACRAF010000040">
    <property type="protein sequence ID" value="MBI4922965.1"/>
    <property type="molecule type" value="Genomic_DNA"/>
</dbReference>
<gene>
    <name evidence="3" type="ORF">HY834_14565</name>
</gene>
<reference evidence="3" key="1">
    <citation type="submission" date="2020-07" db="EMBL/GenBank/DDBJ databases">
        <title>Huge and variable diversity of episymbiotic CPR bacteria and DPANN archaea in groundwater ecosystems.</title>
        <authorList>
            <person name="He C.Y."/>
            <person name="Keren R."/>
            <person name="Whittaker M."/>
            <person name="Farag I.F."/>
            <person name="Doudna J."/>
            <person name="Cate J.H.D."/>
            <person name="Banfield J.F."/>
        </authorList>
    </citation>
    <scope>NUCLEOTIDE SEQUENCE</scope>
    <source>
        <strain evidence="3">NC_groundwater_1586_Pr3_B-0.1um_66_15</strain>
    </source>
</reference>
<sequence length="383" mass="40980">MSESGKRRIRLGMVGGGTGAFIGYVHRIAARLDNDYELVAGALSSHPEVAMESGRNIGLDPARTYTSFEEMAKKESARPDGIEAVSIVTPNHMHVPPAKLFLEAGIHVICDKPLSSTLAAARALAAVKPAKGAKFLLTHNYTGYPLVRQARELVKSGALGKLRVVQVEYPQDWLSTPADPGNKQAAWRTDPKRSGAGGAIGDIGTHAYNLVRFITGLKTDAVSADLQSFVKGRKVDDNVHILLRFQGGARGMLWASQVAPGNENGLKIRVYGEKAGIEWRQDNPNQMWFSELGKPAVLLTRGGAISQPPAASMNIRIPGGHPEGYLEAFATLYSQFADVIRGEGKAYAPLLPSLADGVEGVAFITASIASSKADGKWTKLSEV</sequence>